<sequence>MVKSYLRYEPASAFGVIASIESNIPYDSSRKHLLAPTLEKVEVWHLQQGVRIKNLNPSASSRGPSIAIGYADGSIRIWDFEKETYETTLNGHKGVVTVLRYNKLGSLLASGSKDNDVILEEEEDEEEEEEEEEEEQEEGGGA</sequence>
<dbReference type="PROSITE" id="PS50082">
    <property type="entry name" value="WD_REPEATS_2"/>
    <property type="match status" value="1"/>
</dbReference>
<protein>
    <submittedName>
        <fullName evidence="5">Uncharacterized protein</fullName>
    </submittedName>
</protein>
<dbReference type="AlphaFoldDB" id="A0A7J6GYU2"/>
<accession>A0A7J6GYU2</accession>
<evidence type="ECO:0000313" key="6">
    <source>
        <dbReference type="Proteomes" id="UP000525078"/>
    </source>
</evidence>
<keyword evidence="1 3" id="KW-0853">WD repeat</keyword>
<dbReference type="SUPFAM" id="SSF50978">
    <property type="entry name" value="WD40 repeat-like"/>
    <property type="match status" value="1"/>
</dbReference>
<dbReference type="EMBL" id="JAATIP010000036">
    <property type="protein sequence ID" value="KAF4388117.1"/>
    <property type="molecule type" value="Genomic_DNA"/>
</dbReference>
<feature type="region of interest" description="Disordered" evidence="4">
    <location>
        <begin position="112"/>
        <end position="142"/>
    </location>
</feature>
<dbReference type="InterPro" id="IPR001680">
    <property type="entry name" value="WD40_rpt"/>
</dbReference>
<evidence type="ECO:0000256" key="3">
    <source>
        <dbReference type="PROSITE-ProRule" id="PRU00221"/>
    </source>
</evidence>
<comment type="caution">
    <text evidence="5">The sequence shown here is derived from an EMBL/GenBank/DDBJ whole genome shotgun (WGS) entry which is preliminary data.</text>
</comment>
<feature type="compositionally biased region" description="Acidic residues" evidence="4">
    <location>
        <begin position="117"/>
        <end position="142"/>
    </location>
</feature>
<evidence type="ECO:0000256" key="4">
    <source>
        <dbReference type="SAM" id="MobiDB-lite"/>
    </source>
</evidence>
<dbReference type="InterPro" id="IPR051570">
    <property type="entry name" value="TBC1_cilium_biogenesis"/>
</dbReference>
<evidence type="ECO:0000256" key="1">
    <source>
        <dbReference type="ARBA" id="ARBA00022574"/>
    </source>
</evidence>
<dbReference type="Gene3D" id="2.130.10.10">
    <property type="entry name" value="YVTN repeat-like/Quinoprotein amine dehydrogenase"/>
    <property type="match status" value="1"/>
</dbReference>
<dbReference type="InterPro" id="IPR036322">
    <property type="entry name" value="WD40_repeat_dom_sf"/>
</dbReference>
<keyword evidence="2" id="KW-0677">Repeat</keyword>
<name>A0A7J6GYU2_CANSA</name>
<dbReference type="GO" id="GO:0030490">
    <property type="term" value="P:maturation of SSU-rRNA"/>
    <property type="evidence" value="ECO:0007669"/>
    <property type="project" value="TreeGrafter"/>
</dbReference>
<dbReference type="GO" id="GO:0032040">
    <property type="term" value="C:small-subunit processome"/>
    <property type="evidence" value="ECO:0007669"/>
    <property type="project" value="TreeGrafter"/>
</dbReference>
<feature type="repeat" description="WD" evidence="3">
    <location>
        <begin position="89"/>
        <end position="119"/>
    </location>
</feature>
<dbReference type="SMART" id="SM00320">
    <property type="entry name" value="WD40"/>
    <property type="match status" value="2"/>
</dbReference>
<dbReference type="PANTHER" id="PTHR19853:SF0">
    <property type="entry name" value="WD REPEAT-CONTAINING PROTEIN 3"/>
    <property type="match status" value="1"/>
</dbReference>
<dbReference type="GO" id="GO:0034388">
    <property type="term" value="C:Pwp2p-containing subcomplex of 90S preribosome"/>
    <property type="evidence" value="ECO:0007669"/>
    <property type="project" value="TreeGrafter"/>
</dbReference>
<dbReference type="Proteomes" id="UP000525078">
    <property type="component" value="Unassembled WGS sequence"/>
</dbReference>
<dbReference type="GO" id="GO:0030515">
    <property type="term" value="F:snoRNA binding"/>
    <property type="evidence" value="ECO:0007669"/>
    <property type="project" value="TreeGrafter"/>
</dbReference>
<organism evidence="5 6">
    <name type="scientific">Cannabis sativa</name>
    <name type="common">Hemp</name>
    <name type="synonym">Marijuana</name>
    <dbReference type="NCBI Taxonomy" id="3483"/>
    <lineage>
        <taxon>Eukaryota</taxon>
        <taxon>Viridiplantae</taxon>
        <taxon>Streptophyta</taxon>
        <taxon>Embryophyta</taxon>
        <taxon>Tracheophyta</taxon>
        <taxon>Spermatophyta</taxon>
        <taxon>Magnoliopsida</taxon>
        <taxon>eudicotyledons</taxon>
        <taxon>Gunneridae</taxon>
        <taxon>Pentapetalae</taxon>
        <taxon>rosids</taxon>
        <taxon>fabids</taxon>
        <taxon>Rosales</taxon>
        <taxon>Cannabaceae</taxon>
        <taxon>Cannabis</taxon>
    </lineage>
</organism>
<proteinExistence type="predicted"/>
<reference evidence="5 6" key="1">
    <citation type="journal article" date="2020" name="bioRxiv">
        <title>Sequence and annotation of 42 cannabis genomes reveals extensive copy number variation in cannabinoid synthesis and pathogen resistance genes.</title>
        <authorList>
            <person name="Mckernan K.J."/>
            <person name="Helbert Y."/>
            <person name="Kane L.T."/>
            <person name="Ebling H."/>
            <person name="Zhang L."/>
            <person name="Liu B."/>
            <person name="Eaton Z."/>
            <person name="Mclaughlin S."/>
            <person name="Kingan S."/>
            <person name="Baybayan P."/>
            <person name="Concepcion G."/>
            <person name="Jordan M."/>
            <person name="Riva A."/>
            <person name="Barbazuk W."/>
            <person name="Harkins T."/>
        </authorList>
    </citation>
    <scope>NUCLEOTIDE SEQUENCE [LARGE SCALE GENOMIC DNA]</scope>
    <source>
        <strain evidence="6">cv. Jamaican Lion 4</strain>
        <tissue evidence="5">Leaf</tissue>
    </source>
</reference>
<dbReference type="Pfam" id="PF00400">
    <property type="entry name" value="WD40"/>
    <property type="match status" value="2"/>
</dbReference>
<dbReference type="InterPro" id="IPR015943">
    <property type="entry name" value="WD40/YVTN_repeat-like_dom_sf"/>
</dbReference>
<evidence type="ECO:0000313" key="5">
    <source>
        <dbReference type="EMBL" id="KAF4388117.1"/>
    </source>
</evidence>
<evidence type="ECO:0000256" key="2">
    <source>
        <dbReference type="ARBA" id="ARBA00022737"/>
    </source>
</evidence>
<gene>
    <name evidence="5" type="ORF">F8388_014800</name>
</gene>
<dbReference type="PANTHER" id="PTHR19853">
    <property type="entry name" value="WD REPEAT CONTAINING PROTEIN 3 WDR3"/>
    <property type="match status" value="1"/>
</dbReference>